<dbReference type="AlphaFoldDB" id="A0A9D5CYR5"/>
<evidence type="ECO:0000259" key="9">
    <source>
        <dbReference type="PROSITE" id="PS50235"/>
    </source>
</evidence>
<dbReference type="GO" id="GO:0004843">
    <property type="term" value="F:cysteine-type deubiquitinase activity"/>
    <property type="evidence" value="ECO:0007669"/>
    <property type="project" value="UniProtKB-UniRule"/>
</dbReference>
<keyword evidence="3 7" id="KW-0645">Protease</keyword>
<dbReference type="GO" id="GO:0005829">
    <property type="term" value="C:cytosol"/>
    <property type="evidence" value="ECO:0007669"/>
    <property type="project" value="TreeGrafter"/>
</dbReference>
<dbReference type="Proteomes" id="UP001085076">
    <property type="component" value="Miscellaneous, Linkage group lg02"/>
</dbReference>
<dbReference type="PANTHER" id="PTHR24006:SF687">
    <property type="entry name" value="UBIQUITIN CARBOXYL-TERMINAL HYDROLASE 10"/>
    <property type="match status" value="1"/>
</dbReference>
<protein>
    <recommendedName>
        <fullName evidence="7">Ubiquitin carboxyl-terminal hydrolase</fullName>
        <ecNumber evidence="7">3.4.19.12</ecNumber>
    </recommendedName>
</protein>
<organism evidence="10 11">
    <name type="scientific">Dioscorea zingiberensis</name>
    <dbReference type="NCBI Taxonomy" id="325984"/>
    <lineage>
        <taxon>Eukaryota</taxon>
        <taxon>Viridiplantae</taxon>
        <taxon>Streptophyta</taxon>
        <taxon>Embryophyta</taxon>
        <taxon>Tracheophyta</taxon>
        <taxon>Spermatophyta</taxon>
        <taxon>Magnoliopsida</taxon>
        <taxon>Liliopsida</taxon>
        <taxon>Dioscoreales</taxon>
        <taxon>Dioscoreaceae</taxon>
        <taxon>Dioscorea</taxon>
    </lineage>
</organism>
<dbReference type="InterPro" id="IPR028889">
    <property type="entry name" value="USP"/>
</dbReference>
<evidence type="ECO:0000256" key="1">
    <source>
        <dbReference type="ARBA" id="ARBA00000707"/>
    </source>
</evidence>
<evidence type="ECO:0000256" key="5">
    <source>
        <dbReference type="ARBA" id="ARBA00022801"/>
    </source>
</evidence>
<comment type="function">
    <text evidence="7">Recognizes and hydrolyzes the peptide bond at the C-terminal Gly of ubiquitin. Involved in the processing of poly-ubiquitin precursors as well as that of ubiquitinated proteins.</text>
</comment>
<dbReference type="Pfam" id="PF00443">
    <property type="entry name" value="UCH"/>
    <property type="match status" value="1"/>
</dbReference>
<dbReference type="InterPro" id="IPR036736">
    <property type="entry name" value="ACP-like_sf"/>
</dbReference>
<dbReference type="PROSITE" id="PS00973">
    <property type="entry name" value="USP_2"/>
    <property type="match status" value="1"/>
</dbReference>
<feature type="domain" description="USP" evidence="9">
    <location>
        <begin position="194"/>
        <end position="547"/>
    </location>
</feature>
<dbReference type="PROSITE" id="PS50235">
    <property type="entry name" value="USP_3"/>
    <property type="match status" value="1"/>
</dbReference>
<comment type="similarity">
    <text evidence="2 7">Belongs to the peptidase C19 family.</text>
</comment>
<dbReference type="GO" id="GO:0005634">
    <property type="term" value="C:nucleus"/>
    <property type="evidence" value="ECO:0007669"/>
    <property type="project" value="TreeGrafter"/>
</dbReference>
<keyword evidence="11" id="KW-1185">Reference proteome</keyword>
<evidence type="ECO:0000313" key="11">
    <source>
        <dbReference type="Proteomes" id="UP001085076"/>
    </source>
</evidence>
<evidence type="ECO:0000256" key="2">
    <source>
        <dbReference type="ARBA" id="ARBA00009085"/>
    </source>
</evidence>
<dbReference type="PROSITE" id="PS00972">
    <property type="entry name" value="USP_1"/>
    <property type="match status" value="1"/>
</dbReference>
<keyword evidence="5 7" id="KW-0378">Hydrolase</keyword>
<evidence type="ECO:0000256" key="4">
    <source>
        <dbReference type="ARBA" id="ARBA00022786"/>
    </source>
</evidence>
<dbReference type="PANTHER" id="PTHR24006">
    <property type="entry name" value="UBIQUITIN CARBOXYL-TERMINAL HYDROLASE"/>
    <property type="match status" value="1"/>
</dbReference>
<evidence type="ECO:0000259" key="8">
    <source>
        <dbReference type="PROSITE" id="PS50075"/>
    </source>
</evidence>
<gene>
    <name evidence="10" type="ORF">J5N97_009143</name>
</gene>
<dbReference type="Gene3D" id="3.90.70.10">
    <property type="entry name" value="Cysteine proteinases"/>
    <property type="match status" value="1"/>
</dbReference>
<dbReference type="GO" id="GO:0016579">
    <property type="term" value="P:protein deubiquitination"/>
    <property type="evidence" value="ECO:0007669"/>
    <property type="project" value="InterPro"/>
</dbReference>
<evidence type="ECO:0000256" key="3">
    <source>
        <dbReference type="ARBA" id="ARBA00022670"/>
    </source>
</evidence>
<sequence>MSDQKVFIFGSFTEDESRIFQKQSAKTDVHQTEKICLQFGSLNFAFESLVRSSAAEPKDNSDDAQACKLVTKNSVSKNGTAIVSKTIHKVPQSQVNGSANGYLFHNDNIIENEKNTFDLSSFSMPGTEKNTTDVSSLSIAEDRTGDGDLLARRNVQNGNERSCNGSTSVGSSQDLSTVQILSPQEKPIVILVPRGLINSGNLCFVNATLQALLSCSQFVHLLHELRNRNLSKVGYPTLHAFVDFISNFDPPKAWNSESNKAVVLEGGKPFHANMFEHVLKKFTPDVPSNLCGGRPRQEDAQEFLSFVMDQMHDELLKLEGSSLCQNGVNCSLVSSDEGDGWETVGPKNRSAVTRTQKFLPSELSAIFGGQLRSVVKARGNRASATVQPFLLLHLDIHPGTVHTIEDALYLFSASETLEGYRISTGKAGEVSASKSVKIQELPHIMILHLMRFSYGSNGMTKLHKPVRFPLELVLGRELLVNPSLEGRRYELVATITHHGREPSRGHYTADTKYSDGRWLRYDDASITTITIDKVLHDEAYVLFYKQVTSNAHFHSDLGLDSLEVVEIVMAGEEVFVFEVSDNEAYK</sequence>
<dbReference type="EMBL" id="JAGGNH010000002">
    <property type="protein sequence ID" value="KAJ0980888.1"/>
    <property type="molecule type" value="Genomic_DNA"/>
</dbReference>
<evidence type="ECO:0000256" key="6">
    <source>
        <dbReference type="ARBA" id="ARBA00022807"/>
    </source>
</evidence>
<dbReference type="FunFam" id="3.90.70.10:FF:000108">
    <property type="entry name" value="Ubiquitin carboxyl-terminal hydrolase"/>
    <property type="match status" value="1"/>
</dbReference>
<dbReference type="SUPFAM" id="SSF54001">
    <property type="entry name" value="Cysteine proteinases"/>
    <property type="match status" value="1"/>
</dbReference>
<dbReference type="OrthoDB" id="429671at2759"/>
<comment type="caution">
    <text evidence="10">The sequence shown here is derived from an EMBL/GenBank/DDBJ whole genome shotgun (WGS) entry which is preliminary data.</text>
</comment>
<comment type="catalytic activity">
    <reaction evidence="1 7">
        <text>Thiol-dependent hydrolysis of ester, thioester, amide, peptide and isopeptide bonds formed by the C-terminal Gly of ubiquitin (a 76-residue protein attached to proteins as an intracellular targeting signal).</text>
        <dbReference type="EC" id="3.4.19.12"/>
    </reaction>
</comment>
<keyword evidence="4 7" id="KW-0833">Ubl conjugation pathway</keyword>
<dbReference type="InterPro" id="IPR009081">
    <property type="entry name" value="PP-bd_ACP"/>
</dbReference>
<dbReference type="GO" id="GO:0006508">
    <property type="term" value="P:proteolysis"/>
    <property type="evidence" value="ECO:0007669"/>
    <property type="project" value="UniProtKB-KW"/>
</dbReference>
<dbReference type="InterPro" id="IPR038765">
    <property type="entry name" value="Papain-like_cys_pep_sf"/>
</dbReference>
<evidence type="ECO:0000313" key="10">
    <source>
        <dbReference type="EMBL" id="KAJ0980888.1"/>
    </source>
</evidence>
<dbReference type="InterPro" id="IPR001394">
    <property type="entry name" value="Peptidase_C19_UCH"/>
</dbReference>
<keyword evidence="6 7" id="KW-0788">Thiol protease</keyword>
<dbReference type="InterPro" id="IPR050164">
    <property type="entry name" value="Peptidase_C19"/>
</dbReference>
<dbReference type="InterPro" id="IPR018200">
    <property type="entry name" value="USP_CS"/>
</dbReference>
<feature type="domain" description="Carrier" evidence="8">
    <location>
        <begin position="525"/>
        <end position="586"/>
    </location>
</feature>
<accession>A0A9D5CYR5</accession>
<name>A0A9D5CYR5_9LILI</name>
<dbReference type="SUPFAM" id="SSF47336">
    <property type="entry name" value="ACP-like"/>
    <property type="match status" value="1"/>
</dbReference>
<dbReference type="PROSITE" id="PS50075">
    <property type="entry name" value="CARRIER"/>
    <property type="match status" value="1"/>
</dbReference>
<dbReference type="EC" id="3.4.19.12" evidence="7"/>
<evidence type="ECO:0000256" key="7">
    <source>
        <dbReference type="RuleBase" id="RU366025"/>
    </source>
</evidence>
<proteinExistence type="inferred from homology"/>
<reference evidence="10" key="2">
    <citation type="journal article" date="2022" name="Hortic Res">
        <title>The genome of Dioscorea zingiberensis sheds light on the biosynthesis, origin and evolution of the medicinally important diosgenin saponins.</title>
        <authorList>
            <person name="Li Y."/>
            <person name="Tan C."/>
            <person name="Li Z."/>
            <person name="Guo J."/>
            <person name="Li S."/>
            <person name="Chen X."/>
            <person name="Wang C."/>
            <person name="Dai X."/>
            <person name="Yang H."/>
            <person name="Song W."/>
            <person name="Hou L."/>
            <person name="Xu J."/>
            <person name="Tong Z."/>
            <person name="Xu A."/>
            <person name="Yuan X."/>
            <person name="Wang W."/>
            <person name="Yang Q."/>
            <person name="Chen L."/>
            <person name="Sun Z."/>
            <person name="Wang K."/>
            <person name="Pan B."/>
            <person name="Chen J."/>
            <person name="Bao Y."/>
            <person name="Liu F."/>
            <person name="Qi X."/>
            <person name="Gang D.R."/>
            <person name="Wen J."/>
            <person name="Li J."/>
        </authorList>
    </citation>
    <scope>NUCLEOTIDE SEQUENCE</scope>
    <source>
        <strain evidence="10">Dzin_1.0</strain>
    </source>
</reference>
<reference evidence="10" key="1">
    <citation type="submission" date="2021-03" db="EMBL/GenBank/DDBJ databases">
        <authorList>
            <person name="Li Z."/>
            <person name="Yang C."/>
        </authorList>
    </citation>
    <scope>NUCLEOTIDE SEQUENCE</scope>
    <source>
        <strain evidence="10">Dzin_1.0</strain>
        <tissue evidence="10">Leaf</tissue>
    </source>
</reference>